<evidence type="ECO:0000313" key="1">
    <source>
        <dbReference type="EnsemblPlants" id="AVESA.00010b.r2.2DG0339350.1.CDS"/>
    </source>
</evidence>
<keyword evidence="2" id="KW-1185">Reference proteome</keyword>
<protein>
    <submittedName>
        <fullName evidence="1">Uncharacterized protein</fullName>
    </submittedName>
</protein>
<organism evidence="1 2">
    <name type="scientific">Avena sativa</name>
    <name type="common">Oat</name>
    <dbReference type="NCBI Taxonomy" id="4498"/>
    <lineage>
        <taxon>Eukaryota</taxon>
        <taxon>Viridiplantae</taxon>
        <taxon>Streptophyta</taxon>
        <taxon>Embryophyta</taxon>
        <taxon>Tracheophyta</taxon>
        <taxon>Spermatophyta</taxon>
        <taxon>Magnoliopsida</taxon>
        <taxon>Liliopsida</taxon>
        <taxon>Poales</taxon>
        <taxon>Poaceae</taxon>
        <taxon>BOP clade</taxon>
        <taxon>Pooideae</taxon>
        <taxon>Poodae</taxon>
        <taxon>Poeae</taxon>
        <taxon>Poeae Chloroplast Group 1 (Aveneae type)</taxon>
        <taxon>Aveninae</taxon>
        <taxon>Avena</taxon>
    </lineage>
</organism>
<proteinExistence type="predicted"/>
<reference evidence="1" key="1">
    <citation type="submission" date="2021-05" db="EMBL/GenBank/DDBJ databases">
        <authorList>
            <person name="Scholz U."/>
            <person name="Mascher M."/>
            <person name="Fiebig A."/>
        </authorList>
    </citation>
    <scope>NUCLEOTIDE SEQUENCE [LARGE SCALE GENOMIC DNA]</scope>
</reference>
<reference evidence="1" key="2">
    <citation type="submission" date="2025-09" db="UniProtKB">
        <authorList>
            <consortium name="EnsemblPlants"/>
        </authorList>
    </citation>
    <scope>IDENTIFICATION</scope>
</reference>
<dbReference type="EnsemblPlants" id="AVESA.00010b.r2.2DG0339350.1">
    <property type="protein sequence ID" value="AVESA.00010b.r2.2DG0339350.1.CDS"/>
    <property type="gene ID" value="AVESA.00010b.r2.2DG0339350"/>
</dbReference>
<dbReference type="Proteomes" id="UP001732700">
    <property type="component" value="Chromosome 2D"/>
</dbReference>
<sequence>MYLQKIDWSVYMNRYTNVFIGLISDVVKAILALHSAGYCCNSLSGRHIAVTEEHGSISAKIWFFQKCLSDKDKDKDWIVFGKLLETSQLMSLEKQDLCNKLTAGSLRGMDILAHSAVLTVRKKFQNVLALYLNQKTHWKSGSVGAPGWLNDKCLWNTNVPAWIWLQSISTPAYTRRGFCEKLRHLVEHEVDFLNPNIVKAPPIKDQEKGQLRIDLECSVRKVWEFFFLELQEYVRKSKLTY</sequence>
<evidence type="ECO:0000313" key="2">
    <source>
        <dbReference type="Proteomes" id="UP001732700"/>
    </source>
</evidence>
<accession>A0ACD5UYT0</accession>
<name>A0ACD5UYT0_AVESA</name>